<name>A0A2P4WYK5_9STRA</name>
<evidence type="ECO:0000313" key="3">
    <source>
        <dbReference type="Proteomes" id="UP000237271"/>
    </source>
</evidence>
<evidence type="ECO:0000256" key="1">
    <source>
        <dbReference type="SAM" id="MobiDB-lite"/>
    </source>
</evidence>
<keyword evidence="3" id="KW-1185">Reference proteome</keyword>
<gene>
    <name evidence="2" type="ORF">PHPALM_36973</name>
</gene>
<dbReference type="AlphaFoldDB" id="A0A2P4WYK5"/>
<comment type="caution">
    <text evidence="2">The sequence shown here is derived from an EMBL/GenBank/DDBJ whole genome shotgun (WGS) entry which is preliminary data.</text>
</comment>
<feature type="compositionally biased region" description="Low complexity" evidence="1">
    <location>
        <begin position="24"/>
        <end position="37"/>
    </location>
</feature>
<organism evidence="2 3">
    <name type="scientific">Phytophthora palmivora</name>
    <dbReference type="NCBI Taxonomy" id="4796"/>
    <lineage>
        <taxon>Eukaryota</taxon>
        <taxon>Sar</taxon>
        <taxon>Stramenopiles</taxon>
        <taxon>Oomycota</taxon>
        <taxon>Peronosporomycetes</taxon>
        <taxon>Peronosporales</taxon>
        <taxon>Peronosporaceae</taxon>
        <taxon>Phytophthora</taxon>
    </lineage>
</organism>
<reference evidence="2 3" key="1">
    <citation type="journal article" date="2017" name="Genome Biol. Evol.">
        <title>Phytophthora megakarya and P. palmivora, closely related causal agents of cacao black pod rot, underwent increases in genome sizes and gene numbers by different mechanisms.</title>
        <authorList>
            <person name="Ali S.S."/>
            <person name="Shao J."/>
            <person name="Lary D.J."/>
            <person name="Kronmiller B."/>
            <person name="Shen D."/>
            <person name="Strem M.D."/>
            <person name="Amoako-Attah I."/>
            <person name="Akrofi A.Y."/>
            <person name="Begoude B.A."/>
            <person name="Ten Hoopen G.M."/>
            <person name="Coulibaly K."/>
            <person name="Kebe B.I."/>
            <person name="Melnick R.L."/>
            <person name="Guiltinan M.J."/>
            <person name="Tyler B.M."/>
            <person name="Meinhardt L.W."/>
            <person name="Bailey B.A."/>
        </authorList>
    </citation>
    <scope>NUCLEOTIDE SEQUENCE [LARGE SCALE GENOMIC DNA]</scope>
    <source>
        <strain evidence="3">sbr112.9</strain>
    </source>
</reference>
<dbReference type="EMBL" id="NCKW01020258">
    <property type="protein sequence ID" value="POM58384.1"/>
    <property type="molecule type" value="Genomic_DNA"/>
</dbReference>
<feature type="region of interest" description="Disordered" evidence="1">
    <location>
        <begin position="24"/>
        <end position="43"/>
    </location>
</feature>
<evidence type="ECO:0000313" key="2">
    <source>
        <dbReference type="EMBL" id="POM58384.1"/>
    </source>
</evidence>
<proteinExistence type="predicted"/>
<protein>
    <submittedName>
        <fullName evidence="2">Uncharacterized protein</fullName>
    </submittedName>
</protein>
<feature type="compositionally biased region" description="Acidic residues" evidence="1">
    <location>
        <begin position="140"/>
        <end position="156"/>
    </location>
</feature>
<dbReference type="PANTHER" id="PTHR37069">
    <property type="entry name" value="DDE_TNP_1_7 DOMAIN-CONTAINING PROTEIN"/>
    <property type="match status" value="1"/>
</dbReference>
<sequence>MVIEHEASAAPQLAVAADLLSADSAPTTPTRSRPVSPLIATSPPIDREVLEVADDDTSSLASVATAGDDSAWVPTADGDDASVTTADDDDASVASIEVQDDDEDDLSLWGSALLADNNDGLNTVAADEDEDQYGAIGSGDEAEHDDVDTGEYDSDESAGARCMPDDIVDDPEETKSEVAAEVLFAEQFLESFGGRAKVLAGNLQDAVLRGMAATGWEEVEQPDVYEHMMAPYEPVNNATSYSGLRQRYSGPTAEALRHGDTPMALFLFFLPVVLWQHIAVCSNENHREMLPPRIEAAYLRYW</sequence>
<dbReference type="OrthoDB" id="106930at2759"/>
<dbReference type="PANTHER" id="PTHR37069:SF2">
    <property type="entry name" value="PIGGYBAC TRANSPOSABLE ELEMENT-DERIVED PROTEIN DOMAIN-CONTAINING PROTEIN"/>
    <property type="match status" value="1"/>
</dbReference>
<accession>A0A2P4WYK5</accession>
<feature type="region of interest" description="Disordered" evidence="1">
    <location>
        <begin position="127"/>
        <end position="169"/>
    </location>
</feature>
<dbReference type="Proteomes" id="UP000237271">
    <property type="component" value="Unassembled WGS sequence"/>
</dbReference>